<feature type="binding site" evidence="6">
    <location>
        <begin position="13"/>
        <end position="14"/>
    </location>
    <ligand>
        <name>NAD(+)</name>
        <dbReference type="ChEBI" id="CHEBI:57540"/>
    </ligand>
</feature>
<evidence type="ECO:0000313" key="10">
    <source>
        <dbReference type="EMBL" id="TGG95345.1"/>
    </source>
</evidence>
<dbReference type="InterPro" id="IPR020831">
    <property type="entry name" value="GlycerAld/Erythrose_P_DH"/>
</dbReference>
<dbReference type="Gene3D" id="3.30.360.10">
    <property type="entry name" value="Dihydrodipicolinate Reductase, domain 2"/>
    <property type="match status" value="1"/>
</dbReference>
<comment type="caution">
    <text evidence="10">The sequence shown here is derived from an EMBL/GenBank/DDBJ whole genome shotgun (WGS) entry which is preliminary data.</text>
</comment>
<dbReference type="InterPro" id="IPR020828">
    <property type="entry name" value="GlycerAld_3-P_DH_NAD(P)-bd"/>
</dbReference>
<evidence type="ECO:0000256" key="8">
    <source>
        <dbReference type="RuleBase" id="RU000397"/>
    </source>
</evidence>
<dbReference type="InterPro" id="IPR020830">
    <property type="entry name" value="GlycerAld_3-P_DH_AS"/>
</dbReference>
<dbReference type="Pfam" id="PF02800">
    <property type="entry name" value="Gp_dh_C"/>
    <property type="match status" value="1"/>
</dbReference>
<feature type="active site" description="Nucleophile" evidence="4">
    <location>
        <position position="158"/>
    </location>
</feature>
<evidence type="ECO:0000256" key="2">
    <source>
        <dbReference type="ARBA" id="ARBA00011881"/>
    </source>
</evidence>
<name>A0A4Z0WJL9_9GAMM</name>
<feature type="binding site" evidence="6">
    <location>
        <position position="41"/>
    </location>
    <ligand>
        <name>NAD(+)</name>
        <dbReference type="ChEBI" id="CHEBI:57540"/>
    </ligand>
</feature>
<feature type="binding site" evidence="5">
    <location>
        <begin position="157"/>
        <end position="159"/>
    </location>
    <ligand>
        <name>D-glyceraldehyde 3-phosphate</name>
        <dbReference type="ChEBI" id="CHEBI:59776"/>
    </ligand>
</feature>
<dbReference type="CDD" id="cd18126">
    <property type="entry name" value="GAPDH_I_C"/>
    <property type="match status" value="1"/>
</dbReference>
<dbReference type="CDD" id="cd05214">
    <property type="entry name" value="GAPDH_I_N"/>
    <property type="match status" value="1"/>
</dbReference>
<evidence type="ECO:0000256" key="1">
    <source>
        <dbReference type="ARBA" id="ARBA00007406"/>
    </source>
</evidence>
<feature type="site" description="Activates thiol group during catalysis" evidence="7">
    <location>
        <position position="185"/>
    </location>
</feature>
<feature type="domain" description="Glyceraldehyde 3-phosphate dehydrogenase NAD(P) binding" evidence="9">
    <location>
        <begin position="4"/>
        <end position="158"/>
    </location>
</feature>
<evidence type="ECO:0000259" key="9">
    <source>
        <dbReference type="SMART" id="SM00846"/>
    </source>
</evidence>
<comment type="similarity">
    <text evidence="1 8">Belongs to the glyceraldehyde-3-phosphate dehydrogenase family.</text>
</comment>
<keyword evidence="3" id="KW-0560">Oxidoreductase</keyword>
<sequence length="341" mass="36870">MSTIRVAINGYGRIGRNVLKALYEAKAAGKNYPIEIVAINDLGDSKTNAHLTKYDTAHGRFNAEVDFDDKALYVNGDTIRTFSERNPADLPWGELNVDVVYECTGLFVTGPSASAHIEAGAKKVIISAPGKDVDAAVVYGVNHDILTSDMKIISNASCTTNCLAPIAKPLNDKLGIKEGLMTTIHAYTNDQRLSDVYHSDLYRARAAAQNMIPTKTGAAAMVGKIIPELNGKVDGMAIRVPTINVSLVDLTFTAGKDTTAEEVNGIIEDAIKADPALAEVLAINHEPLVSSDFNHSAYSSTFDATQTRVQGRLVKVMSWYDNEWGFSNRMLDTTIALMNAK</sequence>
<proteinExistence type="inferred from homology"/>
<evidence type="ECO:0000256" key="5">
    <source>
        <dbReference type="PIRSR" id="PIRSR000149-2"/>
    </source>
</evidence>
<dbReference type="GO" id="GO:0016620">
    <property type="term" value="F:oxidoreductase activity, acting on the aldehyde or oxo group of donors, NAD or NADP as acceptor"/>
    <property type="evidence" value="ECO:0007669"/>
    <property type="project" value="InterPro"/>
</dbReference>
<gene>
    <name evidence="10" type="primary">gap</name>
    <name evidence="10" type="ORF">E4656_02680</name>
</gene>
<dbReference type="Proteomes" id="UP000297475">
    <property type="component" value="Unassembled WGS sequence"/>
</dbReference>
<feature type="binding site" evidence="6">
    <location>
        <position position="85"/>
    </location>
    <ligand>
        <name>NAD(+)</name>
        <dbReference type="ChEBI" id="CHEBI:57540"/>
    </ligand>
</feature>
<keyword evidence="6" id="KW-0547">Nucleotide-binding</keyword>
<dbReference type="PANTHER" id="PTHR43148">
    <property type="entry name" value="GLYCERALDEHYDE-3-PHOSPHATE DEHYDROGENASE 2"/>
    <property type="match status" value="1"/>
</dbReference>
<dbReference type="FunFam" id="3.30.360.10:FF:000002">
    <property type="entry name" value="Glyceraldehyde-3-phosphate dehydrogenase"/>
    <property type="match status" value="1"/>
</dbReference>
<dbReference type="GO" id="GO:0051287">
    <property type="term" value="F:NAD binding"/>
    <property type="evidence" value="ECO:0007669"/>
    <property type="project" value="InterPro"/>
</dbReference>
<dbReference type="Gene3D" id="3.40.50.720">
    <property type="entry name" value="NAD(P)-binding Rossmann-like Domain"/>
    <property type="match status" value="1"/>
</dbReference>
<keyword evidence="11" id="KW-1185">Reference proteome</keyword>
<dbReference type="Pfam" id="PF00044">
    <property type="entry name" value="Gp_dh_N"/>
    <property type="match status" value="1"/>
</dbReference>
<dbReference type="InterPro" id="IPR036291">
    <property type="entry name" value="NAD(P)-bd_dom_sf"/>
</dbReference>
<evidence type="ECO:0000256" key="6">
    <source>
        <dbReference type="PIRSR" id="PIRSR000149-3"/>
    </source>
</evidence>
<evidence type="ECO:0000256" key="4">
    <source>
        <dbReference type="PIRSR" id="PIRSR000149-1"/>
    </source>
</evidence>
<protein>
    <submittedName>
        <fullName evidence="10">Type I glyceraldehyde-3-phosphate dehydrogenase</fullName>
    </submittedName>
</protein>
<organism evidence="10 11">
    <name type="scientific">Natronospirillum operosum</name>
    <dbReference type="NCBI Taxonomy" id="2759953"/>
    <lineage>
        <taxon>Bacteria</taxon>
        <taxon>Pseudomonadati</taxon>
        <taxon>Pseudomonadota</taxon>
        <taxon>Gammaproteobacteria</taxon>
        <taxon>Oceanospirillales</taxon>
        <taxon>Natronospirillaceae</taxon>
        <taxon>Natronospirillum</taxon>
    </lineage>
</organism>
<dbReference type="RefSeq" id="WP_135480939.1">
    <property type="nucleotide sequence ID" value="NZ_SRMF01000001.1"/>
</dbReference>
<feature type="binding site" evidence="5">
    <location>
        <position position="239"/>
    </location>
    <ligand>
        <name>D-glyceraldehyde 3-phosphate</name>
        <dbReference type="ChEBI" id="CHEBI:59776"/>
    </ligand>
</feature>
<dbReference type="PROSITE" id="PS00071">
    <property type="entry name" value="GAPDH"/>
    <property type="match status" value="1"/>
</dbReference>
<dbReference type="PIRSF" id="PIRSF000149">
    <property type="entry name" value="GAP_DH"/>
    <property type="match status" value="1"/>
</dbReference>
<dbReference type="AlphaFoldDB" id="A0A4Z0WJL9"/>
<dbReference type="InterPro" id="IPR020829">
    <property type="entry name" value="GlycerAld_3-P_DH_cat"/>
</dbReference>
<dbReference type="FunFam" id="3.40.50.720:FF:000001">
    <property type="entry name" value="Glyceraldehyde-3-phosphate dehydrogenase"/>
    <property type="match status" value="1"/>
</dbReference>
<feature type="binding site" evidence="6">
    <location>
        <position position="127"/>
    </location>
    <ligand>
        <name>NAD(+)</name>
        <dbReference type="ChEBI" id="CHEBI:57540"/>
    </ligand>
</feature>
<reference evidence="10 11" key="1">
    <citation type="submission" date="2019-04" db="EMBL/GenBank/DDBJ databases">
        <title>Natronospirillum operosus gen. nov., sp. nov., a haloalkaliphilic satellite isolated from decaying biomass of laboratory culture of cyanobacterium Geitlerinema sp. and proposal of Natronospirillaceae fam. nov. and Saccharospirillaceae fam. nov.</title>
        <authorList>
            <person name="Kevbrin V."/>
            <person name="Boltyanskaya Y."/>
            <person name="Koziaeva V."/>
            <person name="Grouzdev D.S."/>
            <person name="Park M."/>
            <person name="Cho J."/>
        </authorList>
    </citation>
    <scope>NUCLEOTIDE SEQUENCE [LARGE SCALE GENOMIC DNA]</scope>
    <source>
        <strain evidence="10 11">G-116</strain>
    </source>
</reference>
<evidence type="ECO:0000256" key="3">
    <source>
        <dbReference type="ARBA" id="ARBA00023002"/>
    </source>
</evidence>
<comment type="subunit">
    <text evidence="2">Homotetramer.</text>
</comment>
<evidence type="ECO:0000256" key="7">
    <source>
        <dbReference type="PIRSR" id="PIRSR000149-4"/>
    </source>
</evidence>
<dbReference type="SUPFAM" id="SSF55347">
    <property type="entry name" value="Glyceraldehyde-3-phosphate dehydrogenase-like, C-terminal domain"/>
    <property type="match status" value="1"/>
</dbReference>
<keyword evidence="6" id="KW-0520">NAD</keyword>
<dbReference type="PRINTS" id="PR00078">
    <property type="entry name" value="G3PDHDRGNASE"/>
</dbReference>
<evidence type="ECO:0000313" key="11">
    <source>
        <dbReference type="Proteomes" id="UP000297475"/>
    </source>
</evidence>
<feature type="binding site" evidence="5">
    <location>
        <begin position="216"/>
        <end position="217"/>
    </location>
    <ligand>
        <name>D-glyceraldehyde 3-phosphate</name>
        <dbReference type="ChEBI" id="CHEBI:59776"/>
    </ligand>
</feature>
<feature type="binding site" evidence="6">
    <location>
        <position position="322"/>
    </location>
    <ligand>
        <name>NAD(+)</name>
        <dbReference type="ChEBI" id="CHEBI:57540"/>
    </ligand>
</feature>
<dbReference type="EMBL" id="SRMF01000001">
    <property type="protein sequence ID" value="TGG95345.1"/>
    <property type="molecule type" value="Genomic_DNA"/>
</dbReference>
<dbReference type="SUPFAM" id="SSF51735">
    <property type="entry name" value="NAD(P)-binding Rossmann-fold domains"/>
    <property type="match status" value="1"/>
</dbReference>
<feature type="binding site" evidence="5">
    <location>
        <position position="188"/>
    </location>
    <ligand>
        <name>D-glyceraldehyde 3-phosphate</name>
        <dbReference type="ChEBI" id="CHEBI:59776"/>
    </ligand>
</feature>
<accession>A0A4Z0WJL9</accession>
<dbReference type="OrthoDB" id="9803304at2"/>
<dbReference type="SMART" id="SM00846">
    <property type="entry name" value="Gp_dh_N"/>
    <property type="match status" value="1"/>
</dbReference>